<accession>A0A381UC07</accession>
<evidence type="ECO:0000256" key="1">
    <source>
        <dbReference type="SAM" id="Phobius"/>
    </source>
</evidence>
<feature type="transmembrane region" description="Helical" evidence="1">
    <location>
        <begin position="34"/>
        <end position="54"/>
    </location>
</feature>
<keyword evidence="1" id="KW-1133">Transmembrane helix</keyword>
<keyword evidence="1" id="KW-0472">Membrane</keyword>
<keyword evidence="1" id="KW-0812">Transmembrane</keyword>
<name>A0A381UC07_9ZZZZ</name>
<dbReference type="AlphaFoldDB" id="A0A381UC07"/>
<protein>
    <submittedName>
        <fullName evidence="2">Uncharacterized protein</fullName>
    </submittedName>
</protein>
<feature type="transmembrane region" description="Helical" evidence="1">
    <location>
        <begin position="6"/>
        <end position="22"/>
    </location>
</feature>
<dbReference type="EMBL" id="UINC01006138">
    <property type="protein sequence ID" value="SVA25710.1"/>
    <property type="molecule type" value="Genomic_DNA"/>
</dbReference>
<reference evidence="2" key="1">
    <citation type="submission" date="2018-05" db="EMBL/GenBank/DDBJ databases">
        <authorList>
            <person name="Lanie J.A."/>
            <person name="Ng W.-L."/>
            <person name="Kazmierczak K.M."/>
            <person name="Andrzejewski T.M."/>
            <person name="Davidsen T.M."/>
            <person name="Wayne K.J."/>
            <person name="Tettelin H."/>
            <person name="Glass J.I."/>
            <person name="Rusch D."/>
            <person name="Podicherti R."/>
            <person name="Tsui H.-C.T."/>
            <person name="Winkler M.E."/>
        </authorList>
    </citation>
    <scope>NUCLEOTIDE SEQUENCE</scope>
</reference>
<proteinExistence type="predicted"/>
<gene>
    <name evidence="2" type="ORF">METZ01_LOCUS78564</name>
</gene>
<evidence type="ECO:0000313" key="2">
    <source>
        <dbReference type="EMBL" id="SVA25710.1"/>
    </source>
</evidence>
<organism evidence="2">
    <name type="scientific">marine metagenome</name>
    <dbReference type="NCBI Taxonomy" id="408172"/>
    <lineage>
        <taxon>unclassified sequences</taxon>
        <taxon>metagenomes</taxon>
        <taxon>ecological metagenomes</taxon>
    </lineage>
</organism>
<sequence length="57" mass="6556">MGPKGIFLAFIIVCAIYLWRKYRKKEPTKSSRWVNWVLGGIAVYYGISAVIMFLDKG</sequence>